<accession>A0A167GDC8</accession>
<dbReference type="EMBL" id="KV417342">
    <property type="protein sequence ID" value="KZO90435.1"/>
    <property type="molecule type" value="Genomic_DNA"/>
</dbReference>
<proteinExistence type="predicted"/>
<organism evidence="1 2">
    <name type="scientific">Calocera viscosa (strain TUFC12733)</name>
    <dbReference type="NCBI Taxonomy" id="1330018"/>
    <lineage>
        <taxon>Eukaryota</taxon>
        <taxon>Fungi</taxon>
        <taxon>Dikarya</taxon>
        <taxon>Basidiomycota</taxon>
        <taxon>Agaricomycotina</taxon>
        <taxon>Dacrymycetes</taxon>
        <taxon>Dacrymycetales</taxon>
        <taxon>Dacrymycetaceae</taxon>
        <taxon>Calocera</taxon>
    </lineage>
</organism>
<dbReference type="AlphaFoldDB" id="A0A167GDC8"/>
<name>A0A167GDC8_CALVF</name>
<evidence type="ECO:0000313" key="2">
    <source>
        <dbReference type="Proteomes" id="UP000076738"/>
    </source>
</evidence>
<sequence>MCSPVRPSRNGRGLCPAARFVSAGVQPITLAHALSRREARDPNPLSSARTLQLFASTERRRLLIGLTLACYGADTSISEWGFQTAMVAKIGGMFCGLLALKSVATSPKAHRCFVNARYHDIIPVMCSRLR</sequence>
<reference evidence="1 2" key="1">
    <citation type="journal article" date="2016" name="Mol. Biol. Evol.">
        <title>Comparative Genomics of Early-Diverging Mushroom-Forming Fungi Provides Insights into the Origins of Lignocellulose Decay Capabilities.</title>
        <authorList>
            <person name="Nagy L.G."/>
            <person name="Riley R."/>
            <person name="Tritt A."/>
            <person name="Adam C."/>
            <person name="Daum C."/>
            <person name="Floudas D."/>
            <person name="Sun H."/>
            <person name="Yadav J.S."/>
            <person name="Pangilinan J."/>
            <person name="Larsson K.H."/>
            <person name="Matsuura K."/>
            <person name="Barry K."/>
            <person name="Labutti K."/>
            <person name="Kuo R."/>
            <person name="Ohm R.A."/>
            <person name="Bhattacharya S.S."/>
            <person name="Shirouzu T."/>
            <person name="Yoshinaga Y."/>
            <person name="Martin F.M."/>
            <person name="Grigoriev I.V."/>
            <person name="Hibbett D.S."/>
        </authorList>
    </citation>
    <scope>NUCLEOTIDE SEQUENCE [LARGE SCALE GENOMIC DNA]</scope>
    <source>
        <strain evidence="1 2">TUFC12733</strain>
    </source>
</reference>
<protein>
    <submittedName>
        <fullName evidence="1">Uncharacterized protein</fullName>
    </submittedName>
</protein>
<keyword evidence="2" id="KW-1185">Reference proteome</keyword>
<dbReference type="Proteomes" id="UP000076738">
    <property type="component" value="Unassembled WGS sequence"/>
</dbReference>
<gene>
    <name evidence="1" type="ORF">CALVIDRAFT_394004</name>
</gene>
<evidence type="ECO:0000313" key="1">
    <source>
        <dbReference type="EMBL" id="KZO90435.1"/>
    </source>
</evidence>